<dbReference type="OrthoDB" id="1933492at2759"/>
<keyword evidence="8" id="KW-1185">Reference proteome</keyword>
<dbReference type="PANTHER" id="PTHR33021">
    <property type="entry name" value="BLUE COPPER PROTEIN"/>
    <property type="match status" value="1"/>
</dbReference>
<dbReference type="EMBL" id="CP097509">
    <property type="protein sequence ID" value="URE14673.1"/>
    <property type="molecule type" value="Genomic_DNA"/>
</dbReference>
<feature type="signal peptide" evidence="5">
    <location>
        <begin position="1"/>
        <end position="28"/>
    </location>
</feature>
<dbReference type="SUPFAM" id="SSF49503">
    <property type="entry name" value="Cupredoxins"/>
    <property type="match status" value="1"/>
</dbReference>
<evidence type="ECO:0000256" key="1">
    <source>
        <dbReference type="ARBA" id="ARBA00022723"/>
    </source>
</evidence>
<keyword evidence="2" id="KW-0325">Glycoprotein</keyword>
<dbReference type="GO" id="GO:0046872">
    <property type="term" value="F:metal ion binding"/>
    <property type="evidence" value="ECO:0007669"/>
    <property type="project" value="UniProtKB-KW"/>
</dbReference>
<proteinExistence type="predicted"/>
<dbReference type="Gene3D" id="2.60.40.420">
    <property type="entry name" value="Cupredoxins - blue copper proteins"/>
    <property type="match status" value="1"/>
</dbReference>
<accession>A0A9E7GNZ1</accession>
<keyword evidence="4" id="KW-0812">Transmembrane</keyword>
<name>A0A9E7GNZ1_9LILI</name>
<keyword evidence="4" id="KW-1133">Transmembrane helix</keyword>
<dbReference type="InterPro" id="IPR003245">
    <property type="entry name" value="Phytocyanin_dom"/>
</dbReference>
<dbReference type="GO" id="GO:0005886">
    <property type="term" value="C:plasma membrane"/>
    <property type="evidence" value="ECO:0007669"/>
    <property type="project" value="TreeGrafter"/>
</dbReference>
<evidence type="ECO:0000256" key="2">
    <source>
        <dbReference type="ARBA" id="ARBA00023180"/>
    </source>
</evidence>
<evidence type="ECO:0000256" key="5">
    <source>
        <dbReference type="SAM" id="SignalP"/>
    </source>
</evidence>
<organism evidence="7 8">
    <name type="scientific">Musa troglodytarum</name>
    <name type="common">fe'i banana</name>
    <dbReference type="NCBI Taxonomy" id="320322"/>
    <lineage>
        <taxon>Eukaryota</taxon>
        <taxon>Viridiplantae</taxon>
        <taxon>Streptophyta</taxon>
        <taxon>Embryophyta</taxon>
        <taxon>Tracheophyta</taxon>
        <taxon>Spermatophyta</taxon>
        <taxon>Magnoliopsida</taxon>
        <taxon>Liliopsida</taxon>
        <taxon>Zingiberales</taxon>
        <taxon>Musaceae</taxon>
        <taxon>Musa</taxon>
    </lineage>
</organism>
<protein>
    <submittedName>
        <fullName evidence="7">Plastocyanin-like domain</fullName>
    </submittedName>
</protein>
<feature type="chain" id="PRO_5038869997" evidence="5">
    <location>
        <begin position="29"/>
        <end position="184"/>
    </location>
</feature>
<dbReference type="AlphaFoldDB" id="A0A9E7GNZ1"/>
<feature type="domain" description="Phytocyanin" evidence="6">
    <location>
        <begin position="29"/>
        <end position="132"/>
    </location>
</feature>
<dbReference type="PROSITE" id="PS51485">
    <property type="entry name" value="PHYTOCYANIN"/>
    <property type="match status" value="1"/>
</dbReference>
<evidence type="ECO:0000256" key="4">
    <source>
        <dbReference type="SAM" id="Phobius"/>
    </source>
</evidence>
<evidence type="ECO:0000256" key="3">
    <source>
        <dbReference type="SAM" id="MobiDB-lite"/>
    </source>
</evidence>
<dbReference type="InterPro" id="IPR008972">
    <property type="entry name" value="Cupredoxin"/>
</dbReference>
<feature type="region of interest" description="Disordered" evidence="3">
    <location>
        <begin position="131"/>
        <end position="158"/>
    </location>
</feature>
<reference evidence="7" key="1">
    <citation type="submission" date="2022-05" db="EMBL/GenBank/DDBJ databases">
        <title>The Musa troglodytarum L. genome provides insights into the mechanism of non-climacteric behaviour and enrichment of carotenoids.</title>
        <authorList>
            <person name="Wang J."/>
        </authorList>
    </citation>
    <scope>NUCLEOTIDE SEQUENCE</scope>
    <source>
        <tissue evidence="7">Leaf</tissue>
    </source>
</reference>
<dbReference type="PANTHER" id="PTHR33021:SF496">
    <property type="entry name" value="OS08G0482700 PROTEIN"/>
    <property type="match status" value="1"/>
</dbReference>
<dbReference type="CDD" id="cd13920">
    <property type="entry name" value="Stellacyanin"/>
    <property type="match status" value="1"/>
</dbReference>
<keyword evidence="1" id="KW-0479">Metal-binding</keyword>
<sequence length="184" mass="18174">MAGAQAASAVGLLLMAAGLLQCLAVAAATSHTVGGSTGWTIPPNATFYPEWAASQTFAIGDTLVFNFATGSHDVMEVAKSDYESCSTANPIGSTITTGPASVAITSAGEHYYICGFSGHCDAGQKLSITVASSPSATSPPPTSTGSDGPTPPVTPGSDAAASLLPSGVKATVALLLLISLAFLP</sequence>
<feature type="transmembrane region" description="Helical" evidence="4">
    <location>
        <begin position="163"/>
        <end position="183"/>
    </location>
</feature>
<keyword evidence="5" id="KW-0732">Signal</keyword>
<evidence type="ECO:0000313" key="7">
    <source>
        <dbReference type="EMBL" id="URE14673.1"/>
    </source>
</evidence>
<dbReference type="InterPro" id="IPR039391">
    <property type="entry name" value="Phytocyanin-like"/>
</dbReference>
<dbReference type="FunFam" id="2.60.40.420:FF:000003">
    <property type="entry name" value="Blue copper"/>
    <property type="match status" value="1"/>
</dbReference>
<dbReference type="GO" id="GO:0009055">
    <property type="term" value="F:electron transfer activity"/>
    <property type="evidence" value="ECO:0007669"/>
    <property type="project" value="InterPro"/>
</dbReference>
<evidence type="ECO:0000313" key="8">
    <source>
        <dbReference type="Proteomes" id="UP001055439"/>
    </source>
</evidence>
<dbReference type="Proteomes" id="UP001055439">
    <property type="component" value="Chromosome 7"/>
</dbReference>
<gene>
    <name evidence="7" type="ORF">MUK42_11698</name>
</gene>
<keyword evidence="4" id="KW-0472">Membrane</keyword>
<dbReference type="Pfam" id="PF02298">
    <property type="entry name" value="Cu_bind_like"/>
    <property type="match status" value="1"/>
</dbReference>
<evidence type="ECO:0000259" key="6">
    <source>
        <dbReference type="PROSITE" id="PS51485"/>
    </source>
</evidence>